<dbReference type="AlphaFoldDB" id="A0A222EPA2"/>
<proteinExistence type="predicted"/>
<dbReference type="KEGG" id="scou:SCORR_v1c05400"/>
<dbReference type="RefSeq" id="WP_094048925.1">
    <property type="nucleotide sequence ID" value="NZ_CP022535.1"/>
</dbReference>
<evidence type="ECO:0000313" key="1">
    <source>
        <dbReference type="EMBL" id="ASP28312.1"/>
    </source>
</evidence>
<keyword evidence="2" id="KW-1185">Reference proteome</keyword>
<dbReference type="EMBL" id="CP022535">
    <property type="protein sequence ID" value="ASP28312.1"/>
    <property type="molecule type" value="Genomic_DNA"/>
</dbReference>
<name>A0A222EPA2_9MOLU</name>
<sequence length="71" mass="8487">MKRLVLSLIAISRLNGIFTLNIKYYNDQTNYNILLINNKIKNKRFSNYNKSTDSYNPTFPNIIKEVRNFRI</sequence>
<organism evidence="1 2">
    <name type="scientific">Spiroplasma corruscae</name>
    <dbReference type="NCBI Taxonomy" id="216934"/>
    <lineage>
        <taxon>Bacteria</taxon>
        <taxon>Bacillati</taxon>
        <taxon>Mycoplasmatota</taxon>
        <taxon>Mollicutes</taxon>
        <taxon>Entomoplasmatales</taxon>
        <taxon>Spiroplasmataceae</taxon>
        <taxon>Spiroplasma</taxon>
    </lineage>
</organism>
<protein>
    <submittedName>
        <fullName evidence="1">Uncharacterized protein</fullName>
    </submittedName>
</protein>
<dbReference type="Proteomes" id="UP000203229">
    <property type="component" value="Chromosome"/>
</dbReference>
<reference evidence="1 2" key="1">
    <citation type="submission" date="2017-07" db="EMBL/GenBank/DDBJ databases">
        <title>Complete genome sequence of Spiroplasma corruscae EC-1 (DSM 19793).</title>
        <authorList>
            <person name="Tsai Y.-M."/>
            <person name="Lo W.-S."/>
            <person name="Kuo C.-H."/>
        </authorList>
    </citation>
    <scope>NUCLEOTIDE SEQUENCE [LARGE SCALE GENOMIC DNA]</scope>
    <source>
        <strain evidence="1 2">EC-1</strain>
    </source>
</reference>
<gene>
    <name evidence="1" type="ORF">SCORR_v1c05400</name>
</gene>
<evidence type="ECO:0000313" key="2">
    <source>
        <dbReference type="Proteomes" id="UP000203229"/>
    </source>
</evidence>
<accession>A0A222EPA2</accession>